<sequence>MPQNILLLQYFLPLSAVSLRQFTTSIEDPHRDFHNPICDTSPDTITKIQDQYTGTHQSVHHQKFTLQLIVFLLSSFSRCLKADFQIMTDQTKTYTAKPPIRYSTTHPPAQATPAACIQLHFGLLQGLDTQEPEDGDSSKKASEEAGEEAQPDTQDRMSPVKSSLPHQLGILFIIQSEIY</sequence>
<evidence type="ECO:0000313" key="4">
    <source>
        <dbReference type="Proteomes" id="UP000224634"/>
    </source>
</evidence>
<dbReference type="EMBL" id="PDNA01000393">
    <property type="protein sequence ID" value="PGG95912.1"/>
    <property type="molecule type" value="Genomic_DNA"/>
</dbReference>
<feature type="signal peptide" evidence="2">
    <location>
        <begin position="1"/>
        <end position="16"/>
    </location>
</feature>
<dbReference type="AlphaFoldDB" id="A0A2B7WH25"/>
<accession>A0A2B7WH25</accession>
<feature type="region of interest" description="Disordered" evidence="1">
    <location>
        <begin position="128"/>
        <end position="161"/>
    </location>
</feature>
<reference evidence="3 4" key="1">
    <citation type="submission" date="2017-10" db="EMBL/GenBank/DDBJ databases">
        <title>Comparative genomics in systemic dimorphic fungi from Ajellomycetaceae.</title>
        <authorList>
            <person name="Munoz J.F."/>
            <person name="Mcewen J.G."/>
            <person name="Clay O.K."/>
            <person name="Cuomo C.A."/>
        </authorList>
    </citation>
    <scope>NUCLEOTIDE SEQUENCE [LARGE SCALE GENOMIC DNA]</scope>
    <source>
        <strain evidence="3 4">UAMH7299</strain>
    </source>
</reference>
<organism evidence="3 4">
    <name type="scientific">Polytolypa hystricis (strain UAMH7299)</name>
    <dbReference type="NCBI Taxonomy" id="1447883"/>
    <lineage>
        <taxon>Eukaryota</taxon>
        <taxon>Fungi</taxon>
        <taxon>Dikarya</taxon>
        <taxon>Ascomycota</taxon>
        <taxon>Pezizomycotina</taxon>
        <taxon>Eurotiomycetes</taxon>
        <taxon>Eurotiomycetidae</taxon>
        <taxon>Onygenales</taxon>
        <taxon>Onygenales incertae sedis</taxon>
        <taxon>Polytolypa</taxon>
    </lineage>
</organism>
<dbReference type="OrthoDB" id="5410365at2759"/>
<evidence type="ECO:0000256" key="1">
    <source>
        <dbReference type="SAM" id="MobiDB-lite"/>
    </source>
</evidence>
<evidence type="ECO:0000313" key="3">
    <source>
        <dbReference type="EMBL" id="PGG95912.1"/>
    </source>
</evidence>
<dbReference type="Proteomes" id="UP000224634">
    <property type="component" value="Unassembled WGS sequence"/>
</dbReference>
<gene>
    <name evidence="3" type="ORF">AJ80_09896</name>
</gene>
<protein>
    <submittedName>
        <fullName evidence="3">Uncharacterized protein</fullName>
    </submittedName>
</protein>
<feature type="chain" id="PRO_5012654221" evidence="2">
    <location>
        <begin position="17"/>
        <end position="179"/>
    </location>
</feature>
<keyword evidence="2" id="KW-0732">Signal</keyword>
<keyword evidence="4" id="KW-1185">Reference proteome</keyword>
<evidence type="ECO:0000256" key="2">
    <source>
        <dbReference type="SAM" id="SignalP"/>
    </source>
</evidence>
<feature type="non-terminal residue" evidence="3">
    <location>
        <position position="179"/>
    </location>
</feature>
<name>A0A2B7WH25_POLH7</name>
<comment type="caution">
    <text evidence="3">The sequence shown here is derived from an EMBL/GenBank/DDBJ whole genome shotgun (WGS) entry which is preliminary data.</text>
</comment>
<proteinExistence type="predicted"/>